<sequence length="301" mass="31550">MSSSDTTAALDTAIPLLAWYAFNGAFNVENKRVLNELSYPWIISWVQLAAGIGIAVPAWLLGLRRPPVMTAAVLLRFLPIAVLHAAGHALQVAGIGAGSVYFGTIIKATEPLIGTLIAYAVDGKAAPWYVNLTFVPIVGGIAYAAAKPGAAADLSDLASFAAVAALSSTVFFALAKLLVKRLMTADMKRRHGLDAANTYSVLTCCSAALLLAPSLLLCGLYYFAYNECGFRVLDKLSPVSQAVANAAKRLVILFFAVVFLGEEASGRKLVGAGVAIAGVTSYSFARLRADAHARAKAKKAS</sequence>
<evidence type="ECO:0000256" key="3">
    <source>
        <dbReference type="ARBA" id="ARBA00022989"/>
    </source>
</evidence>
<dbReference type="AlphaFoldDB" id="A0A0D3JEV6"/>
<reference evidence="7" key="2">
    <citation type="submission" date="2024-10" db="UniProtKB">
        <authorList>
            <consortium name="EnsemblProtists"/>
        </authorList>
    </citation>
    <scope>IDENTIFICATION</scope>
</reference>
<keyword evidence="4 5" id="KW-0472">Membrane</keyword>
<name>A0A0D3JEV6_EMIH1</name>
<keyword evidence="2 5" id="KW-0812">Transmembrane</keyword>
<evidence type="ECO:0000313" key="8">
    <source>
        <dbReference type="Proteomes" id="UP000013827"/>
    </source>
</evidence>
<feature type="transmembrane region" description="Helical" evidence="5">
    <location>
        <begin position="39"/>
        <end position="61"/>
    </location>
</feature>
<dbReference type="InterPro" id="IPR037185">
    <property type="entry name" value="EmrE-like"/>
</dbReference>
<feature type="transmembrane region" description="Helical" evidence="5">
    <location>
        <begin position="128"/>
        <end position="146"/>
    </location>
</feature>
<proteinExistence type="predicted"/>
<feature type="domain" description="Sugar phosphate transporter" evidence="6">
    <location>
        <begin position="13"/>
        <end position="215"/>
    </location>
</feature>
<dbReference type="OMA" id="VIQCNAY"/>
<dbReference type="PaxDb" id="2903-EOD22041"/>
<feature type="transmembrane region" description="Helical" evidence="5">
    <location>
        <begin position="242"/>
        <end position="261"/>
    </location>
</feature>
<dbReference type="EnsemblProtists" id="EOD22041">
    <property type="protein sequence ID" value="EOD22041"/>
    <property type="gene ID" value="EMIHUDRAFT_469681"/>
</dbReference>
<evidence type="ECO:0000256" key="2">
    <source>
        <dbReference type="ARBA" id="ARBA00022692"/>
    </source>
</evidence>
<comment type="subcellular location">
    <subcellularLocation>
        <location evidence="1">Membrane</location>
        <topology evidence="1">Multi-pass membrane protein</topology>
    </subcellularLocation>
</comment>
<accession>A0A0D3JEV6</accession>
<dbReference type="Pfam" id="PF03151">
    <property type="entry name" value="TPT"/>
    <property type="match status" value="1"/>
</dbReference>
<feature type="transmembrane region" description="Helical" evidence="5">
    <location>
        <begin position="199"/>
        <end position="222"/>
    </location>
</feature>
<evidence type="ECO:0000256" key="1">
    <source>
        <dbReference type="ARBA" id="ARBA00004141"/>
    </source>
</evidence>
<evidence type="ECO:0000256" key="4">
    <source>
        <dbReference type="ARBA" id="ARBA00023136"/>
    </source>
</evidence>
<dbReference type="InterPro" id="IPR050186">
    <property type="entry name" value="TPT_transporter"/>
</dbReference>
<evidence type="ECO:0000313" key="7">
    <source>
        <dbReference type="EnsemblProtists" id="EOD22041"/>
    </source>
</evidence>
<keyword evidence="8" id="KW-1185">Reference proteome</keyword>
<dbReference type="GO" id="GO:0016020">
    <property type="term" value="C:membrane"/>
    <property type="evidence" value="ECO:0007669"/>
    <property type="project" value="UniProtKB-SubCell"/>
</dbReference>
<feature type="transmembrane region" description="Helical" evidence="5">
    <location>
        <begin position="73"/>
        <end position="94"/>
    </location>
</feature>
<feature type="transmembrane region" description="Helical" evidence="5">
    <location>
        <begin position="158"/>
        <end position="179"/>
    </location>
</feature>
<dbReference type="eggNOG" id="KOG1441">
    <property type="taxonomic scope" value="Eukaryota"/>
</dbReference>
<dbReference type="PANTHER" id="PTHR11132">
    <property type="entry name" value="SOLUTE CARRIER FAMILY 35"/>
    <property type="match status" value="1"/>
</dbReference>
<dbReference type="SUPFAM" id="SSF103481">
    <property type="entry name" value="Multidrug resistance efflux transporter EmrE"/>
    <property type="match status" value="1"/>
</dbReference>
<reference evidence="8" key="1">
    <citation type="journal article" date="2013" name="Nature">
        <title>Pan genome of the phytoplankton Emiliania underpins its global distribution.</title>
        <authorList>
            <person name="Read B.A."/>
            <person name="Kegel J."/>
            <person name="Klute M.J."/>
            <person name="Kuo A."/>
            <person name="Lefebvre S.C."/>
            <person name="Maumus F."/>
            <person name="Mayer C."/>
            <person name="Miller J."/>
            <person name="Monier A."/>
            <person name="Salamov A."/>
            <person name="Young J."/>
            <person name="Aguilar M."/>
            <person name="Claverie J.M."/>
            <person name="Frickenhaus S."/>
            <person name="Gonzalez K."/>
            <person name="Herman E.K."/>
            <person name="Lin Y.C."/>
            <person name="Napier J."/>
            <person name="Ogata H."/>
            <person name="Sarno A.F."/>
            <person name="Shmutz J."/>
            <person name="Schroeder D."/>
            <person name="de Vargas C."/>
            <person name="Verret F."/>
            <person name="von Dassow P."/>
            <person name="Valentin K."/>
            <person name="Van de Peer Y."/>
            <person name="Wheeler G."/>
            <person name="Dacks J.B."/>
            <person name="Delwiche C.F."/>
            <person name="Dyhrman S.T."/>
            <person name="Glockner G."/>
            <person name="John U."/>
            <person name="Richards T."/>
            <person name="Worden A.Z."/>
            <person name="Zhang X."/>
            <person name="Grigoriev I.V."/>
            <person name="Allen A.E."/>
            <person name="Bidle K."/>
            <person name="Borodovsky M."/>
            <person name="Bowler C."/>
            <person name="Brownlee C."/>
            <person name="Cock J.M."/>
            <person name="Elias M."/>
            <person name="Gladyshev V.N."/>
            <person name="Groth M."/>
            <person name="Guda C."/>
            <person name="Hadaegh A."/>
            <person name="Iglesias-Rodriguez M.D."/>
            <person name="Jenkins J."/>
            <person name="Jones B.M."/>
            <person name="Lawson T."/>
            <person name="Leese F."/>
            <person name="Lindquist E."/>
            <person name="Lobanov A."/>
            <person name="Lomsadze A."/>
            <person name="Malik S.B."/>
            <person name="Marsh M.E."/>
            <person name="Mackinder L."/>
            <person name="Mock T."/>
            <person name="Mueller-Roeber B."/>
            <person name="Pagarete A."/>
            <person name="Parker M."/>
            <person name="Probert I."/>
            <person name="Quesneville H."/>
            <person name="Raines C."/>
            <person name="Rensing S.A."/>
            <person name="Riano-Pachon D.M."/>
            <person name="Richier S."/>
            <person name="Rokitta S."/>
            <person name="Shiraiwa Y."/>
            <person name="Soanes D.M."/>
            <person name="van der Giezen M."/>
            <person name="Wahlund T.M."/>
            <person name="Williams B."/>
            <person name="Wilson W."/>
            <person name="Wolfe G."/>
            <person name="Wurch L.L."/>
        </authorList>
    </citation>
    <scope>NUCLEOTIDE SEQUENCE</scope>
</reference>
<dbReference type="Proteomes" id="UP000013827">
    <property type="component" value="Unassembled WGS sequence"/>
</dbReference>
<protein>
    <recommendedName>
        <fullName evidence="6">Sugar phosphate transporter domain-containing protein</fullName>
    </recommendedName>
</protein>
<dbReference type="RefSeq" id="XP_005774470.1">
    <property type="nucleotide sequence ID" value="XM_005774413.1"/>
</dbReference>
<dbReference type="GeneID" id="17267608"/>
<dbReference type="KEGG" id="ehx:EMIHUDRAFT_469681"/>
<feature type="transmembrane region" description="Helical" evidence="5">
    <location>
        <begin position="100"/>
        <end position="121"/>
    </location>
</feature>
<keyword evidence="3 5" id="KW-1133">Transmembrane helix</keyword>
<dbReference type="HOGENOM" id="CLU_886905_0_0_1"/>
<evidence type="ECO:0000256" key="5">
    <source>
        <dbReference type="SAM" id="Phobius"/>
    </source>
</evidence>
<evidence type="ECO:0000259" key="6">
    <source>
        <dbReference type="Pfam" id="PF03151"/>
    </source>
</evidence>
<organism evidence="7 8">
    <name type="scientific">Emiliania huxleyi (strain CCMP1516)</name>
    <dbReference type="NCBI Taxonomy" id="280463"/>
    <lineage>
        <taxon>Eukaryota</taxon>
        <taxon>Haptista</taxon>
        <taxon>Haptophyta</taxon>
        <taxon>Prymnesiophyceae</taxon>
        <taxon>Isochrysidales</taxon>
        <taxon>Noelaerhabdaceae</taxon>
        <taxon>Emiliania</taxon>
    </lineage>
</organism>
<dbReference type="InterPro" id="IPR004853">
    <property type="entry name" value="Sugar_P_trans_dom"/>
</dbReference>